<keyword evidence="2" id="KW-1185">Reference proteome</keyword>
<sequence length="236" mass="27201">MTDPLTDKLRAFVQQENIQPDPNFATYANGNYCVLDCVFSPRANWEFTVKPMVERFAAYGWEKDIRTFSDFVADVDSFGEGKFERYAAEVLINLGVLSGRRKAEVAYDVAKFLIQNDIEYVADFHRLSTYEVEELVGFRLVESVRGMGSVLASYLILLFGREDYIKVDTLLNRLMGHIGDWKFRYGNPQDILAIRKAIITVAEEMKITPSRLDNALWKYESIGRKPLPWIKEEKEA</sequence>
<dbReference type="AlphaFoldDB" id="A0A7W8LQW2"/>
<gene>
    <name evidence="1" type="ORF">HNQ09_002453</name>
</gene>
<name>A0A7W8LQW2_9DEIO</name>
<reference evidence="1 2" key="1">
    <citation type="submission" date="2020-08" db="EMBL/GenBank/DDBJ databases">
        <title>Genomic Encyclopedia of Type Strains, Phase IV (KMG-IV): sequencing the most valuable type-strain genomes for metagenomic binning, comparative biology and taxonomic classification.</title>
        <authorList>
            <person name="Goeker M."/>
        </authorList>
    </citation>
    <scope>NUCLEOTIDE SEQUENCE [LARGE SCALE GENOMIC DNA]</scope>
    <source>
        <strain evidence="1 2">DSM 101791</strain>
    </source>
</reference>
<dbReference type="EMBL" id="JACHFN010000008">
    <property type="protein sequence ID" value="MBB5235010.1"/>
    <property type="molecule type" value="Genomic_DNA"/>
</dbReference>
<organism evidence="1 2">
    <name type="scientific">Deinococcus budaensis</name>
    <dbReference type="NCBI Taxonomy" id="1665626"/>
    <lineage>
        <taxon>Bacteria</taxon>
        <taxon>Thermotogati</taxon>
        <taxon>Deinococcota</taxon>
        <taxon>Deinococci</taxon>
        <taxon>Deinococcales</taxon>
        <taxon>Deinococcaceae</taxon>
        <taxon>Deinococcus</taxon>
    </lineage>
</organism>
<protein>
    <submittedName>
        <fullName evidence="1">Uncharacterized protein</fullName>
    </submittedName>
</protein>
<evidence type="ECO:0000313" key="2">
    <source>
        <dbReference type="Proteomes" id="UP000525389"/>
    </source>
</evidence>
<comment type="caution">
    <text evidence="1">The sequence shown here is derived from an EMBL/GenBank/DDBJ whole genome shotgun (WGS) entry which is preliminary data.</text>
</comment>
<dbReference type="Proteomes" id="UP000525389">
    <property type="component" value="Unassembled WGS sequence"/>
</dbReference>
<proteinExistence type="predicted"/>
<evidence type="ECO:0000313" key="1">
    <source>
        <dbReference type="EMBL" id="MBB5235010.1"/>
    </source>
</evidence>
<accession>A0A7W8LQW2</accession>
<dbReference type="RefSeq" id="WP_184029604.1">
    <property type="nucleotide sequence ID" value="NZ_JACHFN010000008.1"/>
</dbReference>